<dbReference type="Proteomes" id="UP000663828">
    <property type="component" value="Unassembled WGS sequence"/>
</dbReference>
<proteinExistence type="predicted"/>
<evidence type="ECO:0000313" key="4">
    <source>
        <dbReference type="Proteomes" id="UP000663828"/>
    </source>
</evidence>
<keyword evidence="2" id="KW-0732">Signal</keyword>
<accession>A0A813YHU5</accession>
<evidence type="ECO:0000313" key="3">
    <source>
        <dbReference type="EMBL" id="CAF0884263.1"/>
    </source>
</evidence>
<feature type="chain" id="PRO_5032456122" evidence="2">
    <location>
        <begin position="25"/>
        <end position="73"/>
    </location>
</feature>
<gene>
    <name evidence="3" type="ORF">XAT740_LOCUS7166</name>
</gene>
<sequence>MRSSHLYGLLLCAMLILAVHQTSGNPTNASASTESAPTNDSTVHKRQRRWGKVKTTVCGNGVITLANGKIICA</sequence>
<feature type="compositionally biased region" description="Polar residues" evidence="1">
    <location>
        <begin position="24"/>
        <end position="41"/>
    </location>
</feature>
<keyword evidence="4" id="KW-1185">Reference proteome</keyword>
<evidence type="ECO:0000256" key="1">
    <source>
        <dbReference type="SAM" id="MobiDB-lite"/>
    </source>
</evidence>
<name>A0A813YHU5_ADIRI</name>
<evidence type="ECO:0000256" key="2">
    <source>
        <dbReference type="SAM" id="SignalP"/>
    </source>
</evidence>
<feature type="signal peptide" evidence="2">
    <location>
        <begin position="1"/>
        <end position="24"/>
    </location>
</feature>
<feature type="region of interest" description="Disordered" evidence="1">
    <location>
        <begin position="24"/>
        <end position="49"/>
    </location>
</feature>
<protein>
    <submittedName>
        <fullName evidence="3">Uncharacterized protein</fullName>
    </submittedName>
</protein>
<dbReference type="AlphaFoldDB" id="A0A813YHU5"/>
<reference evidence="3" key="1">
    <citation type="submission" date="2021-02" db="EMBL/GenBank/DDBJ databases">
        <authorList>
            <person name="Nowell W R."/>
        </authorList>
    </citation>
    <scope>NUCLEOTIDE SEQUENCE</scope>
</reference>
<comment type="caution">
    <text evidence="3">The sequence shown here is derived from an EMBL/GenBank/DDBJ whole genome shotgun (WGS) entry which is preliminary data.</text>
</comment>
<organism evidence="3 4">
    <name type="scientific">Adineta ricciae</name>
    <name type="common">Rotifer</name>
    <dbReference type="NCBI Taxonomy" id="249248"/>
    <lineage>
        <taxon>Eukaryota</taxon>
        <taxon>Metazoa</taxon>
        <taxon>Spiralia</taxon>
        <taxon>Gnathifera</taxon>
        <taxon>Rotifera</taxon>
        <taxon>Eurotatoria</taxon>
        <taxon>Bdelloidea</taxon>
        <taxon>Adinetida</taxon>
        <taxon>Adinetidae</taxon>
        <taxon>Adineta</taxon>
    </lineage>
</organism>
<dbReference type="EMBL" id="CAJNOR010000337">
    <property type="protein sequence ID" value="CAF0884263.1"/>
    <property type="molecule type" value="Genomic_DNA"/>
</dbReference>